<dbReference type="GO" id="GO:0008190">
    <property type="term" value="F:eukaryotic initiation factor 4E binding"/>
    <property type="evidence" value="ECO:0007669"/>
    <property type="project" value="InterPro"/>
</dbReference>
<reference evidence="5" key="1">
    <citation type="journal article" date="2015" name="Sci. Rep.">
        <title>Tissue- and time-dependent transcription in Ixodes ricinus salivary glands and midguts when blood feeding on the vertebrate host.</title>
        <authorList>
            <person name="Kotsyfakis M."/>
            <person name="Schwarz A."/>
            <person name="Erhart J."/>
            <person name="Ribeiro J.M."/>
        </authorList>
    </citation>
    <scope>NUCLEOTIDE SEQUENCE</scope>
    <source>
        <tissue evidence="5">Salivary gland and midgut</tissue>
    </source>
</reference>
<dbReference type="AlphaFoldDB" id="V5IHV4"/>
<dbReference type="PANTHER" id="PTHR12669">
    <property type="entry name" value="EUKARYOTIC TRANSLATION INITIATION FACTOR 4E-BINDING PROTEIN"/>
    <property type="match status" value="1"/>
</dbReference>
<evidence type="ECO:0000313" key="5">
    <source>
        <dbReference type="EMBL" id="JAB80186.1"/>
    </source>
</evidence>
<evidence type="ECO:0000256" key="1">
    <source>
        <dbReference type="ARBA" id="ARBA00005480"/>
    </source>
</evidence>
<dbReference type="PANTHER" id="PTHR12669:SF12">
    <property type="entry name" value="EUKARYOTIC TRANSLATION INITIATION FACTOR 4E-BINDING PROTEIN"/>
    <property type="match status" value="1"/>
</dbReference>
<accession>V5IHV4</accession>
<feature type="compositionally biased region" description="Basic residues" evidence="4">
    <location>
        <begin position="150"/>
        <end position="160"/>
    </location>
</feature>
<sequence length="175" mass="18625">MAARSPDHKISSSRSIPTRRVVINDASQLPIDYSSTPGGTIFSTTPGGSRIIYDRSFLMQMRNSPVARTPPKNLPLIPGVTVSCSPESKLAAQPQKLVENGTASPAKPPSKPEGSGDEPQFRDGHLVRPSAKGTCRGHCPLSTPHAFRVTPKRTVSRGHGGRSVLQSPLLKGRGT</sequence>
<proteinExistence type="evidence at transcript level"/>
<organism evidence="5">
    <name type="scientific">Ixodes ricinus</name>
    <name type="common">Common tick</name>
    <name type="synonym">Acarus ricinus</name>
    <dbReference type="NCBI Taxonomy" id="34613"/>
    <lineage>
        <taxon>Eukaryota</taxon>
        <taxon>Metazoa</taxon>
        <taxon>Ecdysozoa</taxon>
        <taxon>Arthropoda</taxon>
        <taxon>Chelicerata</taxon>
        <taxon>Arachnida</taxon>
        <taxon>Acari</taxon>
        <taxon>Parasitiformes</taxon>
        <taxon>Ixodida</taxon>
        <taxon>Ixodoidea</taxon>
        <taxon>Ixodidae</taxon>
        <taxon>Ixodinae</taxon>
        <taxon>Ixodes</taxon>
    </lineage>
</organism>
<evidence type="ECO:0000256" key="3">
    <source>
        <dbReference type="ARBA" id="ARBA00023193"/>
    </source>
</evidence>
<dbReference type="GO" id="GO:0045947">
    <property type="term" value="P:negative regulation of translational initiation"/>
    <property type="evidence" value="ECO:0007669"/>
    <property type="project" value="InterPro"/>
</dbReference>
<dbReference type="GO" id="GO:0003743">
    <property type="term" value="F:translation initiation factor activity"/>
    <property type="evidence" value="ECO:0007669"/>
    <property type="project" value="UniProtKB-KW"/>
</dbReference>
<keyword evidence="5" id="KW-0396">Initiation factor</keyword>
<evidence type="ECO:0000256" key="2">
    <source>
        <dbReference type="ARBA" id="ARBA00022845"/>
    </source>
</evidence>
<keyword evidence="5" id="KW-0648">Protein biosynthesis</keyword>
<name>V5IHV4_IXORI</name>
<dbReference type="Pfam" id="PF05456">
    <property type="entry name" value="eIF_4EBP"/>
    <property type="match status" value="1"/>
</dbReference>
<keyword evidence="3" id="KW-0652">Protein synthesis inhibitor</keyword>
<comment type="similarity">
    <text evidence="1">Belongs to the eIF4E-binding protein family.</text>
</comment>
<protein>
    <submittedName>
        <fullName evidence="5">Putative eukaryotic translation initiation factor 4e binding protein</fullName>
    </submittedName>
</protein>
<feature type="region of interest" description="Disordered" evidence="4">
    <location>
        <begin position="87"/>
        <end position="175"/>
    </location>
</feature>
<keyword evidence="2" id="KW-0810">Translation regulation</keyword>
<evidence type="ECO:0000256" key="4">
    <source>
        <dbReference type="SAM" id="MobiDB-lite"/>
    </source>
</evidence>
<dbReference type="InterPro" id="IPR008606">
    <property type="entry name" value="EIF4EBP"/>
</dbReference>
<dbReference type="GO" id="GO:0005737">
    <property type="term" value="C:cytoplasm"/>
    <property type="evidence" value="ECO:0007669"/>
    <property type="project" value="TreeGrafter"/>
</dbReference>
<dbReference type="EMBL" id="GANP01004282">
    <property type="protein sequence ID" value="JAB80186.1"/>
    <property type="molecule type" value="mRNA"/>
</dbReference>